<dbReference type="EMBL" id="JMKJ01000012">
    <property type="protein sequence ID" value="KGG53099.1"/>
    <property type="molecule type" value="Genomic_DNA"/>
</dbReference>
<dbReference type="RefSeq" id="XP_013239535.1">
    <property type="nucleotide sequence ID" value="XM_013384081.1"/>
</dbReference>
<dbReference type="PANTHER" id="PTHR19302">
    <property type="entry name" value="GAMMA TUBULIN COMPLEX PROTEIN"/>
    <property type="match status" value="1"/>
</dbReference>
<dbReference type="GO" id="GO:0031122">
    <property type="term" value="P:cytoplasmic microtubule organization"/>
    <property type="evidence" value="ECO:0007669"/>
    <property type="project" value="TreeGrafter"/>
</dbReference>
<evidence type="ECO:0000259" key="6">
    <source>
        <dbReference type="Pfam" id="PF04130"/>
    </source>
</evidence>
<dbReference type="InterPro" id="IPR042241">
    <property type="entry name" value="GCP_C_sf"/>
</dbReference>
<feature type="domain" description="Gamma tubulin complex component C-terminal" evidence="6">
    <location>
        <begin position="40"/>
        <end position="322"/>
    </location>
</feature>
<dbReference type="GO" id="GO:0051225">
    <property type="term" value="P:spindle assembly"/>
    <property type="evidence" value="ECO:0007669"/>
    <property type="project" value="TreeGrafter"/>
</dbReference>
<evidence type="ECO:0000256" key="5">
    <source>
        <dbReference type="RuleBase" id="RU363050"/>
    </source>
</evidence>
<dbReference type="GO" id="GO:0005874">
    <property type="term" value="C:microtubule"/>
    <property type="evidence" value="ECO:0007669"/>
    <property type="project" value="UniProtKB-KW"/>
</dbReference>
<dbReference type="GO" id="GO:0005816">
    <property type="term" value="C:spindle pole body"/>
    <property type="evidence" value="ECO:0007669"/>
    <property type="project" value="UniProtKB-ARBA"/>
</dbReference>
<keyword evidence="4 5" id="KW-0206">Cytoskeleton</keyword>
<evidence type="ECO:0000256" key="1">
    <source>
        <dbReference type="ARBA" id="ARBA00010337"/>
    </source>
</evidence>
<dbReference type="Proteomes" id="UP000029725">
    <property type="component" value="Unassembled WGS sequence"/>
</dbReference>
<evidence type="ECO:0000313" key="7">
    <source>
        <dbReference type="EMBL" id="KGG53099.1"/>
    </source>
</evidence>
<dbReference type="HOGENOM" id="CLU_847550_0_0_1"/>
<dbReference type="InterPro" id="IPR007259">
    <property type="entry name" value="GCP"/>
</dbReference>
<gene>
    <name evidence="7" type="ORF">DI09_110p90</name>
</gene>
<dbReference type="VEuPathDB" id="MicrosporidiaDB:DI09_110p90"/>
<dbReference type="GO" id="GO:0000278">
    <property type="term" value="P:mitotic cell cycle"/>
    <property type="evidence" value="ECO:0007669"/>
    <property type="project" value="TreeGrafter"/>
</dbReference>
<reference evidence="7 8" key="1">
    <citation type="submission" date="2014-04" db="EMBL/GenBank/DDBJ databases">
        <title>A new species of microsporidia sheds light on the evolution of extreme parasitism.</title>
        <authorList>
            <person name="Haag K.L."/>
            <person name="James T.Y."/>
            <person name="Larsson R."/>
            <person name="Schaer T.M."/>
            <person name="Refardt D."/>
            <person name="Pombert J.-F."/>
            <person name="Ebert D."/>
        </authorList>
    </citation>
    <scope>NUCLEOTIDE SEQUENCE [LARGE SCALE GENOMIC DNA]</scope>
    <source>
        <strain evidence="7 8">UGP3</strain>
        <tissue evidence="7">Spores</tissue>
    </source>
</reference>
<dbReference type="GO" id="GO:0051321">
    <property type="term" value="P:meiotic cell cycle"/>
    <property type="evidence" value="ECO:0007669"/>
    <property type="project" value="TreeGrafter"/>
</dbReference>
<proteinExistence type="inferred from homology"/>
<accession>A0A098VW45</accession>
<dbReference type="GO" id="GO:0000930">
    <property type="term" value="C:gamma-tubulin complex"/>
    <property type="evidence" value="ECO:0007669"/>
    <property type="project" value="UniProtKB-ARBA"/>
</dbReference>
<keyword evidence="2 5" id="KW-0963">Cytoplasm</keyword>
<dbReference type="Gene3D" id="1.20.120.1900">
    <property type="entry name" value="Gamma-tubulin complex, C-terminal domain"/>
    <property type="match status" value="1"/>
</dbReference>
<comment type="caution">
    <text evidence="7">The sequence shown here is derived from an EMBL/GenBank/DDBJ whole genome shotgun (WGS) entry which is preliminary data.</text>
</comment>
<comment type="similarity">
    <text evidence="1 5">Belongs to the TUBGCP family.</text>
</comment>
<evidence type="ECO:0000256" key="3">
    <source>
        <dbReference type="ARBA" id="ARBA00022701"/>
    </source>
</evidence>
<dbReference type="AlphaFoldDB" id="A0A098VW45"/>
<evidence type="ECO:0000313" key="8">
    <source>
        <dbReference type="Proteomes" id="UP000029725"/>
    </source>
</evidence>
<name>A0A098VW45_9MICR</name>
<organism evidence="7 8">
    <name type="scientific">Mitosporidium daphniae</name>
    <dbReference type="NCBI Taxonomy" id="1485682"/>
    <lineage>
        <taxon>Eukaryota</taxon>
        <taxon>Fungi</taxon>
        <taxon>Fungi incertae sedis</taxon>
        <taxon>Microsporidia</taxon>
        <taxon>Mitosporidium</taxon>
    </lineage>
</organism>
<keyword evidence="8" id="KW-1185">Reference proteome</keyword>
<keyword evidence="3 5" id="KW-0493">Microtubule</keyword>
<dbReference type="InterPro" id="IPR040457">
    <property type="entry name" value="GCP_C"/>
</dbReference>
<dbReference type="Pfam" id="PF04130">
    <property type="entry name" value="GCP_C_terminal"/>
    <property type="match status" value="1"/>
</dbReference>
<dbReference type="GO" id="GO:0007020">
    <property type="term" value="P:microtubule nucleation"/>
    <property type="evidence" value="ECO:0007669"/>
    <property type="project" value="InterPro"/>
</dbReference>
<dbReference type="GO" id="GO:0043015">
    <property type="term" value="F:gamma-tubulin binding"/>
    <property type="evidence" value="ECO:0007669"/>
    <property type="project" value="InterPro"/>
</dbReference>
<sequence length="328" mass="38104">MFFNISRTELSNPKAPASLERLQSNFDSIFSLYESKIDSKLMSKFSLGFQEDTLTDLLMNIIHISSNDAGVPALQRSASKNYIPLGMKFRFSSLGYQLLDINYEVSYPLSIVLSKKSMTKYQLLFRQLLQFHVISSQLSHCFNFESICGFRSLDIKYPSIKTSMIQMHLLKSKMIFFINSFLSYGQFEVIDYHWNDFVYVFSVERTSDSPLLEFVMNSHSKFLDGCLKDLFLTNWQLYRIISKILSNCMLFITTCNKISKDLGNISCESLENEDEIHARVNSLMAKQYAKIDTNFMFHVHLLIKSLRFCSTTDYDHRIGNLLAFNYFS</sequence>
<dbReference type="GeneID" id="25258023"/>
<dbReference type="GO" id="GO:0000922">
    <property type="term" value="C:spindle pole"/>
    <property type="evidence" value="ECO:0007669"/>
    <property type="project" value="InterPro"/>
</dbReference>
<evidence type="ECO:0000256" key="4">
    <source>
        <dbReference type="ARBA" id="ARBA00023212"/>
    </source>
</evidence>
<protein>
    <recommendedName>
        <fullName evidence="5">Spindle pole body component</fullName>
    </recommendedName>
</protein>
<dbReference type="PANTHER" id="PTHR19302:SF13">
    <property type="entry name" value="GAMMA-TUBULIN COMPLEX COMPONENT 2"/>
    <property type="match status" value="1"/>
</dbReference>
<evidence type="ECO:0000256" key="2">
    <source>
        <dbReference type="ARBA" id="ARBA00022490"/>
    </source>
</evidence>
<dbReference type="GO" id="GO:0051011">
    <property type="term" value="F:microtubule minus-end binding"/>
    <property type="evidence" value="ECO:0007669"/>
    <property type="project" value="TreeGrafter"/>
</dbReference>
<dbReference type="OrthoDB" id="2192946at2759"/>
<comment type="subcellular location">
    <subcellularLocation>
        <location evidence="5">Cytoplasm</location>
        <location evidence="5">Cytoskeleton</location>
        <location evidence="5">Microtubule organizing center</location>
    </subcellularLocation>
</comment>